<dbReference type="EMBL" id="MHCN01000010">
    <property type="protein sequence ID" value="OGY21942.1"/>
    <property type="molecule type" value="Genomic_DNA"/>
</dbReference>
<gene>
    <name evidence="1" type="ORF">A2113_01310</name>
</gene>
<comment type="caution">
    <text evidence="1">The sequence shown here is derived from an EMBL/GenBank/DDBJ whole genome shotgun (WGS) entry which is preliminary data.</text>
</comment>
<reference evidence="1 2" key="1">
    <citation type="journal article" date="2016" name="Nat. Commun.">
        <title>Thousands of microbial genomes shed light on interconnected biogeochemical processes in an aquifer system.</title>
        <authorList>
            <person name="Anantharaman K."/>
            <person name="Brown C.T."/>
            <person name="Hug L.A."/>
            <person name="Sharon I."/>
            <person name="Castelle C.J."/>
            <person name="Probst A.J."/>
            <person name="Thomas B.C."/>
            <person name="Singh A."/>
            <person name="Wilkins M.J."/>
            <person name="Karaoz U."/>
            <person name="Brodie E.L."/>
            <person name="Williams K.H."/>
            <person name="Hubbard S.S."/>
            <person name="Banfield J.F."/>
        </authorList>
    </citation>
    <scope>NUCLEOTIDE SEQUENCE [LARGE SCALE GENOMIC DNA]</scope>
</reference>
<evidence type="ECO:0000313" key="1">
    <source>
        <dbReference type="EMBL" id="OGY21942.1"/>
    </source>
</evidence>
<dbReference type="Proteomes" id="UP000176299">
    <property type="component" value="Unassembled WGS sequence"/>
</dbReference>
<organism evidence="1 2">
    <name type="scientific">Candidatus Woykebacteria bacterium GWA1_44_8</name>
    <dbReference type="NCBI Taxonomy" id="1802591"/>
    <lineage>
        <taxon>Bacteria</taxon>
        <taxon>Candidatus Woykeibacteriota</taxon>
    </lineage>
</organism>
<protein>
    <submittedName>
        <fullName evidence="1">Uncharacterized protein</fullName>
    </submittedName>
</protein>
<name>A0A1G1W2Q4_9BACT</name>
<evidence type="ECO:0000313" key="2">
    <source>
        <dbReference type="Proteomes" id="UP000176299"/>
    </source>
</evidence>
<accession>A0A1G1W2Q4</accession>
<dbReference type="STRING" id="1802591.A2113_01310"/>
<dbReference type="AlphaFoldDB" id="A0A1G1W2Q4"/>
<sequence>MSTFRLVNQREVGGKRVNKSFLLQKSPKAFYQPMGFYAKIKVESCLIVTVGFFDKSLNYEKKQD</sequence>
<proteinExistence type="predicted"/>